<reference evidence="1" key="1">
    <citation type="submission" date="2020-04" db="EMBL/GenBank/DDBJ databases">
        <authorList>
            <person name="Chiriac C."/>
            <person name="Salcher M."/>
            <person name="Ghai R."/>
            <person name="Kavagutti S V."/>
        </authorList>
    </citation>
    <scope>NUCLEOTIDE SEQUENCE</scope>
</reference>
<organism evidence="1">
    <name type="scientific">uncultured Caudovirales phage</name>
    <dbReference type="NCBI Taxonomy" id="2100421"/>
    <lineage>
        <taxon>Viruses</taxon>
        <taxon>Duplodnaviria</taxon>
        <taxon>Heunggongvirae</taxon>
        <taxon>Uroviricota</taxon>
        <taxon>Caudoviricetes</taxon>
        <taxon>Peduoviridae</taxon>
        <taxon>Maltschvirus</taxon>
        <taxon>Maltschvirus maltsch</taxon>
    </lineage>
</organism>
<name>A0A6J5LXI2_9CAUD</name>
<dbReference type="EMBL" id="LR796358">
    <property type="protein sequence ID" value="CAB4138811.1"/>
    <property type="molecule type" value="Genomic_DNA"/>
</dbReference>
<gene>
    <name evidence="1" type="ORF">UFOVP343_1</name>
</gene>
<accession>A0A6J5LXI2</accession>
<evidence type="ECO:0000313" key="1">
    <source>
        <dbReference type="EMBL" id="CAB4138811.1"/>
    </source>
</evidence>
<sequence length="918" mass="95628">MRIYPELLVDQEFKSLGDQGFSGTLNDRQFAFLRSKGYVNALPDMMTSWLSYSPANLFALNEPGIWLDPSDVANLDWRRNLLTYTEQFDNAAWTKSNATVSANVADPAGGTTADTITATANSAHVLQQITVATGQNMVPSVWIRRRTGTGTINMWNAAGSTVNITSSVSSSWSRVSVPVAIAGSGPFFFLQLATSGDAVDIWGAQLELSSVATDYQRISDVNTEVLERFPTTTMYQDRAGSTAVTTPGQSVGLRLDKSKGLVLGSELVVNGDFSAGTTGWSASFVTLSAVAGKMRVTSTADFARSNATPFTTVVGRTYLVTGSVDYISGPENLYMYKSDDGAAVNQVGTATTGGRGDKRFVFVATSTTSYVAVAHRFSGTVADWDNISVKELPGNHAVANSDAARGIYGIEPVGGRRNLLTFTEQFDNAIWQKIQSSISTNAAVAPDGTTTADKFVPINTTPQLEQILTVAAASTVSGGCYFKAAEKGFGYIQINGLTGGTTRASFVSVNLSTGAVGTITALAGGGLVSPTASVSDAGNGWWRLTLSGGIGASNTTATTYVGMSDAQDSRSVVVSGSNGILIWGAQLETGSTATAYQRVTDQYNVTEAGKQTLHYVQYDGSDDGYVTPTISPESALVPTGPELVTNGNFATDTDWTKGSGWTIGSGVATRTSVGAQSFLEETAPVVNGVWYAVSFTVTALTSGDVGIRLGSNAIGNHITGTATGTYTGFAQCGGTDGKVYMRASSGFAGSIDNVSVRAVSGVADKVQVFAGVRKLSDAALGVVVEHSANVGANNGTFYLLAPNSNGTASYGFGSKGTSFSGNEALGFTAPVTNVLTMTANIAQPIAALRSNGSQVAQATGTQGTGNYLAYPLYIGRRGGTTLPFNGRDYGIITRFGANLDASTIAATESWLNQKTGAF</sequence>
<proteinExistence type="predicted"/>
<protein>
    <submittedName>
        <fullName evidence="1">Uncharacterized protein</fullName>
    </submittedName>
</protein>